<accession>A0A3R5UBC0</accession>
<dbReference type="EMBL" id="CP025746">
    <property type="protein sequence ID" value="QAA34565.1"/>
    <property type="molecule type" value="Genomic_DNA"/>
</dbReference>
<evidence type="ECO:0000256" key="1">
    <source>
        <dbReference type="ARBA" id="ARBA00004141"/>
    </source>
</evidence>
<evidence type="ECO:0000256" key="4">
    <source>
        <dbReference type="ARBA" id="ARBA00023136"/>
    </source>
</evidence>
<keyword evidence="4 6" id="KW-0472">Membrane</keyword>
<dbReference type="Gene3D" id="1.20.1080.10">
    <property type="entry name" value="Glycerol uptake facilitator protein"/>
    <property type="match status" value="1"/>
</dbReference>
<dbReference type="PANTHER" id="PTHR30520:SF8">
    <property type="entry name" value="NITRITE TRANSPORTER NIRC"/>
    <property type="match status" value="1"/>
</dbReference>
<dbReference type="Proteomes" id="UP000286268">
    <property type="component" value="Chromosome"/>
</dbReference>
<protein>
    <submittedName>
        <fullName evidence="7">Nitrite transporter NirC</fullName>
    </submittedName>
</protein>
<comment type="subcellular location">
    <subcellularLocation>
        <location evidence="1">Membrane</location>
        <topology evidence="1">Multi-pass membrane protein</topology>
    </subcellularLocation>
</comment>
<dbReference type="AlphaFoldDB" id="A0A3R5UBC0"/>
<evidence type="ECO:0000256" key="3">
    <source>
        <dbReference type="ARBA" id="ARBA00022989"/>
    </source>
</evidence>
<dbReference type="GO" id="GO:0005886">
    <property type="term" value="C:plasma membrane"/>
    <property type="evidence" value="ECO:0007669"/>
    <property type="project" value="TreeGrafter"/>
</dbReference>
<evidence type="ECO:0000256" key="2">
    <source>
        <dbReference type="ARBA" id="ARBA00022692"/>
    </source>
</evidence>
<sequence length="263" mass="28875">MRCKMYKEEIKKVAHSAEIKSEYINDSIFKYFLLAFMAGFFVIVGIALSYSTAGIINVDGKLYGKLAVGLTFSIALGLIYFAGGELFTGNCFVLTVGLLEKTISIKNTLKLLIVCYLGNLAGSIVSAYIYVKSGAPIGVADKYLLKVAESKTHYPADELFLKAILCNFIVCLAVWLCYRLKEETAKLMMLFWCIFAFATAGFEHSIANMAVFSAALILPHPDTFTMAGVLHNLGWVTLGNILGGSLFLGLPYWYVSQGKKGKK</sequence>
<proteinExistence type="inferred from homology"/>
<feature type="transmembrane region" description="Helical" evidence="6">
    <location>
        <begin position="28"/>
        <end position="50"/>
    </location>
</feature>
<evidence type="ECO:0000256" key="5">
    <source>
        <dbReference type="ARBA" id="ARBA00049660"/>
    </source>
</evidence>
<dbReference type="GO" id="GO:0015499">
    <property type="term" value="F:formate transmembrane transporter activity"/>
    <property type="evidence" value="ECO:0007669"/>
    <property type="project" value="TreeGrafter"/>
</dbReference>
<dbReference type="PROSITE" id="PS01006">
    <property type="entry name" value="FORMATE_NITRITE_TP_2"/>
    <property type="match status" value="1"/>
</dbReference>
<gene>
    <name evidence="7" type="ORF">C1I91_24670</name>
</gene>
<comment type="similarity">
    <text evidence="5">Belongs to the FNT transporter (TC 1.A.16) family.</text>
</comment>
<reference evidence="7 8" key="1">
    <citation type="submission" date="2018-01" db="EMBL/GenBank/DDBJ databases">
        <title>Genome Sequencing and Assembly of Anaerobacter polyendosporus strain CT4.</title>
        <authorList>
            <person name="Tachaapaikoon C."/>
            <person name="Sutheeworapong S."/>
            <person name="Jenjaroenpun P."/>
            <person name="Wongsurawat T."/>
            <person name="Nookeaw I."/>
            <person name="Cheawchanlertfa P."/>
            <person name="Kosugi A."/>
            <person name="Cheevadhanarak S."/>
            <person name="Ratanakhanokchai K."/>
        </authorList>
    </citation>
    <scope>NUCLEOTIDE SEQUENCE [LARGE SCALE GENOMIC DNA]</scope>
    <source>
        <strain evidence="7 8">CT4</strain>
    </source>
</reference>
<dbReference type="OrthoDB" id="9786493at2"/>
<dbReference type="InterPro" id="IPR024002">
    <property type="entry name" value="For/NO2_transpt_CS"/>
</dbReference>
<dbReference type="PANTHER" id="PTHR30520">
    <property type="entry name" value="FORMATE TRANSPORTER-RELATED"/>
    <property type="match status" value="1"/>
</dbReference>
<evidence type="ECO:0000313" key="7">
    <source>
        <dbReference type="EMBL" id="QAA34565.1"/>
    </source>
</evidence>
<evidence type="ECO:0000313" key="8">
    <source>
        <dbReference type="Proteomes" id="UP000286268"/>
    </source>
</evidence>
<feature type="transmembrane region" description="Helical" evidence="6">
    <location>
        <begin position="233"/>
        <end position="255"/>
    </location>
</feature>
<dbReference type="Pfam" id="PF01226">
    <property type="entry name" value="Form_Nir_trans"/>
    <property type="match status" value="1"/>
</dbReference>
<keyword evidence="8" id="KW-1185">Reference proteome</keyword>
<dbReference type="InterPro" id="IPR023271">
    <property type="entry name" value="Aquaporin-like"/>
</dbReference>
<feature type="transmembrane region" description="Helical" evidence="6">
    <location>
        <begin position="111"/>
        <end position="131"/>
    </location>
</feature>
<dbReference type="InterPro" id="IPR000292">
    <property type="entry name" value="For/NO2_transpt"/>
</dbReference>
<organism evidence="7 8">
    <name type="scientific">Clostridium manihotivorum</name>
    <dbReference type="NCBI Taxonomy" id="2320868"/>
    <lineage>
        <taxon>Bacteria</taxon>
        <taxon>Bacillati</taxon>
        <taxon>Bacillota</taxon>
        <taxon>Clostridia</taxon>
        <taxon>Eubacteriales</taxon>
        <taxon>Clostridiaceae</taxon>
        <taxon>Clostridium</taxon>
    </lineage>
</organism>
<evidence type="ECO:0000256" key="6">
    <source>
        <dbReference type="SAM" id="Phobius"/>
    </source>
</evidence>
<feature type="transmembrane region" description="Helical" evidence="6">
    <location>
        <begin position="70"/>
        <end position="99"/>
    </location>
</feature>
<keyword evidence="3 6" id="KW-1133">Transmembrane helix</keyword>
<dbReference type="KEGG" id="cmah:C1I91_24670"/>
<keyword evidence="2 6" id="KW-0812">Transmembrane</keyword>
<feature type="transmembrane region" description="Helical" evidence="6">
    <location>
        <begin position="159"/>
        <end position="178"/>
    </location>
</feature>
<name>A0A3R5UBC0_9CLOT</name>
<feature type="transmembrane region" description="Helical" evidence="6">
    <location>
        <begin position="190"/>
        <end position="218"/>
    </location>
</feature>